<evidence type="ECO:0000256" key="1">
    <source>
        <dbReference type="ARBA" id="ARBA00001962"/>
    </source>
</evidence>
<evidence type="ECO:0008006" key="16">
    <source>
        <dbReference type="Google" id="ProtNLM"/>
    </source>
</evidence>
<evidence type="ECO:0000256" key="4">
    <source>
        <dbReference type="ARBA" id="ARBA00022448"/>
    </source>
</evidence>
<dbReference type="GO" id="GO:0005739">
    <property type="term" value="C:mitochondrion"/>
    <property type="evidence" value="ECO:0007669"/>
    <property type="project" value="TreeGrafter"/>
</dbReference>
<evidence type="ECO:0000256" key="12">
    <source>
        <dbReference type="ARBA" id="ARBA00023136"/>
    </source>
</evidence>
<comment type="similarity">
    <text evidence="3">Belongs to the alternative oxidase family.</text>
</comment>
<keyword evidence="6 13" id="KW-0812">Transmembrane</keyword>
<dbReference type="Pfam" id="PF01786">
    <property type="entry name" value="AOX"/>
    <property type="match status" value="1"/>
</dbReference>
<evidence type="ECO:0000256" key="10">
    <source>
        <dbReference type="ARBA" id="ARBA00023002"/>
    </source>
</evidence>
<evidence type="ECO:0000256" key="9">
    <source>
        <dbReference type="ARBA" id="ARBA00022989"/>
    </source>
</evidence>
<dbReference type="AlphaFoldDB" id="K0SWT6"/>
<accession>K0SWT6</accession>
<evidence type="ECO:0000256" key="7">
    <source>
        <dbReference type="ARBA" id="ARBA00022723"/>
    </source>
</evidence>
<dbReference type="GO" id="GO:0046872">
    <property type="term" value="F:metal ion binding"/>
    <property type="evidence" value="ECO:0007669"/>
    <property type="project" value="UniProtKB-KW"/>
</dbReference>
<evidence type="ECO:0000256" key="5">
    <source>
        <dbReference type="ARBA" id="ARBA00022660"/>
    </source>
</evidence>
<dbReference type="eggNOG" id="ENOG502QSB5">
    <property type="taxonomic scope" value="Eukaryota"/>
</dbReference>
<evidence type="ECO:0000256" key="11">
    <source>
        <dbReference type="ARBA" id="ARBA00023004"/>
    </source>
</evidence>
<dbReference type="Gene3D" id="1.20.1260.140">
    <property type="entry name" value="Alternative oxidase"/>
    <property type="match status" value="1"/>
</dbReference>
<keyword evidence="15" id="KW-1185">Reference proteome</keyword>
<evidence type="ECO:0000256" key="2">
    <source>
        <dbReference type="ARBA" id="ARBA00004370"/>
    </source>
</evidence>
<keyword evidence="10" id="KW-0560">Oxidoreductase</keyword>
<dbReference type="GO" id="GO:0010230">
    <property type="term" value="P:alternative respiration"/>
    <property type="evidence" value="ECO:0007669"/>
    <property type="project" value="TreeGrafter"/>
</dbReference>
<evidence type="ECO:0000256" key="6">
    <source>
        <dbReference type="ARBA" id="ARBA00022692"/>
    </source>
</evidence>
<dbReference type="OrthoDB" id="16906at2759"/>
<feature type="transmembrane region" description="Helical" evidence="13">
    <location>
        <begin position="6"/>
        <end position="29"/>
    </location>
</feature>
<evidence type="ECO:0000313" key="14">
    <source>
        <dbReference type="EMBL" id="EJK69895.1"/>
    </source>
</evidence>
<evidence type="ECO:0000313" key="15">
    <source>
        <dbReference type="Proteomes" id="UP000266841"/>
    </source>
</evidence>
<dbReference type="InterPro" id="IPR038659">
    <property type="entry name" value="AOX_sf"/>
</dbReference>
<name>K0SWT6_THAOC</name>
<dbReference type="PROSITE" id="PS51257">
    <property type="entry name" value="PROKAR_LIPOPROTEIN"/>
    <property type="match status" value="1"/>
</dbReference>
<sequence length="154" mass="17362">MKDPGTLIRVAVVGSQFGFGCFFLTAYIISPAWCHRFVGYIEEEACHTYTRIVEEIQKAPEGTPLAEWRTQAAPKIAKGYWHLGEEGTVYDVMMAVRADEAEHRDVNHAVSGVAEDTVNPLYDPRVKLDNMLRQYVKDIMQREKTEAKPAGVTD</sequence>
<protein>
    <recommendedName>
        <fullName evidence="16">Alternative oxidase</fullName>
    </recommendedName>
</protein>
<evidence type="ECO:0000256" key="8">
    <source>
        <dbReference type="ARBA" id="ARBA00022982"/>
    </source>
</evidence>
<dbReference type="GO" id="GO:0009916">
    <property type="term" value="F:alternative oxidase activity"/>
    <property type="evidence" value="ECO:0007669"/>
    <property type="project" value="InterPro"/>
</dbReference>
<gene>
    <name evidence="14" type="ORF">THAOC_08808</name>
</gene>
<keyword evidence="8" id="KW-0249">Electron transport</keyword>
<keyword evidence="12 13" id="KW-0472">Membrane</keyword>
<evidence type="ECO:0000256" key="13">
    <source>
        <dbReference type="SAM" id="Phobius"/>
    </source>
</evidence>
<dbReference type="GO" id="GO:0016020">
    <property type="term" value="C:membrane"/>
    <property type="evidence" value="ECO:0007669"/>
    <property type="project" value="UniProtKB-SubCell"/>
</dbReference>
<reference evidence="14 15" key="1">
    <citation type="journal article" date="2012" name="Genome Biol.">
        <title>Genome and low-iron response of an oceanic diatom adapted to chronic iron limitation.</title>
        <authorList>
            <person name="Lommer M."/>
            <person name="Specht M."/>
            <person name="Roy A.S."/>
            <person name="Kraemer L."/>
            <person name="Andreson R."/>
            <person name="Gutowska M.A."/>
            <person name="Wolf J."/>
            <person name="Bergner S.V."/>
            <person name="Schilhabel M.B."/>
            <person name="Klostermeier U.C."/>
            <person name="Beiko R.G."/>
            <person name="Rosenstiel P."/>
            <person name="Hippler M."/>
            <person name="Laroche J."/>
        </authorList>
    </citation>
    <scope>NUCLEOTIDE SEQUENCE [LARGE SCALE GENOMIC DNA]</scope>
    <source>
        <strain evidence="14 15">CCMP1005</strain>
    </source>
</reference>
<organism evidence="14 15">
    <name type="scientific">Thalassiosira oceanica</name>
    <name type="common">Marine diatom</name>
    <dbReference type="NCBI Taxonomy" id="159749"/>
    <lineage>
        <taxon>Eukaryota</taxon>
        <taxon>Sar</taxon>
        <taxon>Stramenopiles</taxon>
        <taxon>Ochrophyta</taxon>
        <taxon>Bacillariophyta</taxon>
        <taxon>Coscinodiscophyceae</taxon>
        <taxon>Thalassiosirophycidae</taxon>
        <taxon>Thalassiosirales</taxon>
        <taxon>Thalassiosiraceae</taxon>
        <taxon>Thalassiosira</taxon>
    </lineage>
</organism>
<keyword evidence="5" id="KW-0679">Respiratory chain</keyword>
<keyword evidence="9 13" id="KW-1133">Transmembrane helix</keyword>
<dbReference type="Proteomes" id="UP000266841">
    <property type="component" value="Unassembled WGS sequence"/>
</dbReference>
<proteinExistence type="inferred from homology"/>
<dbReference type="PANTHER" id="PTHR31803">
    <property type="entry name" value="ALTERNATIVE OXIDASE"/>
    <property type="match status" value="1"/>
</dbReference>
<dbReference type="InterPro" id="IPR002680">
    <property type="entry name" value="AOX"/>
</dbReference>
<comment type="caution">
    <text evidence="14">The sequence shown here is derived from an EMBL/GenBank/DDBJ whole genome shotgun (WGS) entry which is preliminary data.</text>
</comment>
<keyword evidence="4" id="KW-0813">Transport</keyword>
<dbReference type="EMBL" id="AGNL01009407">
    <property type="protein sequence ID" value="EJK69895.1"/>
    <property type="molecule type" value="Genomic_DNA"/>
</dbReference>
<keyword evidence="11" id="KW-0408">Iron</keyword>
<comment type="cofactor">
    <cofactor evidence="1">
        <name>Fe cation</name>
        <dbReference type="ChEBI" id="CHEBI:24875"/>
    </cofactor>
</comment>
<keyword evidence="7" id="KW-0479">Metal-binding</keyword>
<comment type="subcellular location">
    <subcellularLocation>
        <location evidence="2">Membrane</location>
    </subcellularLocation>
</comment>
<evidence type="ECO:0000256" key="3">
    <source>
        <dbReference type="ARBA" id="ARBA00008388"/>
    </source>
</evidence>
<dbReference type="PANTHER" id="PTHR31803:SF3">
    <property type="entry name" value="ALTERNATIVE OXIDASE"/>
    <property type="match status" value="1"/>
</dbReference>